<feature type="domain" description="Methylamine utilisation protein MauE" evidence="6">
    <location>
        <begin position="4"/>
        <end position="131"/>
    </location>
</feature>
<dbReference type="EMBL" id="CP119311">
    <property type="protein sequence ID" value="WEK33800.1"/>
    <property type="molecule type" value="Genomic_DNA"/>
</dbReference>
<dbReference type="AlphaFoldDB" id="A0AAJ6BDM8"/>
<evidence type="ECO:0000256" key="4">
    <source>
        <dbReference type="ARBA" id="ARBA00023136"/>
    </source>
</evidence>
<comment type="subcellular location">
    <subcellularLocation>
        <location evidence="1">Membrane</location>
        <topology evidence="1">Multi-pass membrane protein</topology>
    </subcellularLocation>
</comment>
<evidence type="ECO:0000313" key="8">
    <source>
        <dbReference type="Proteomes" id="UP001220610"/>
    </source>
</evidence>
<dbReference type="Proteomes" id="UP001220610">
    <property type="component" value="Chromosome"/>
</dbReference>
<organism evidence="7 8">
    <name type="scientific">Candidatus Pseudobacter hemicellulosilyticus</name>
    <dbReference type="NCBI Taxonomy" id="3121375"/>
    <lineage>
        <taxon>Bacteria</taxon>
        <taxon>Pseudomonadati</taxon>
        <taxon>Bacteroidota</taxon>
        <taxon>Chitinophagia</taxon>
        <taxon>Chitinophagales</taxon>
        <taxon>Chitinophagaceae</taxon>
        <taxon>Pseudobacter</taxon>
    </lineage>
</organism>
<feature type="transmembrane region" description="Helical" evidence="5">
    <location>
        <begin position="116"/>
        <end position="132"/>
    </location>
</feature>
<feature type="transmembrane region" description="Helical" evidence="5">
    <location>
        <begin position="48"/>
        <end position="66"/>
    </location>
</feature>
<protein>
    <recommendedName>
        <fullName evidence="6">Methylamine utilisation protein MauE domain-containing protein</fullName>
    </recommendedName>
</protein>
<keyword evidence="4 5" id="KW-0472">Membrane</keyword>
<reference evidence="7" key="1">
    <citation type="submission" date="2023-03" db="EMBL/GenBank/DDBJ databases">
        <title>Andean soil-derived lignocellulolytic bacterial consortium as a source of novel taxa and putative plastic-active enzymes.</title>
        <authorList>
            <person name="Diaz-Garcia L."/>
            <person name="Chuvochina M."/>
            <person name="Feuerriegel G."/>
            <person name="Bunk B."/>
            <person name="Sproer C."/>
            <person name="Streit W.R."/>
            <person name="Rodriguez L.M."/>
            <person name="Overmann J."/>
            <person name="Jimenez D.J."/>
        </authorList>
    </citation>
    <scope>NUCLEOTIDE SEQUENCE</scope>
    <source>
        <strain evidence="7">MAG 7</strain>
    </source>
</reference>
<dbReference type="InterPro" id="IPR009908">
    <property type="entry name" value="Methylamine_util_MauE"/>
</dbReference>
<dbReference type="Pfam" id="PF07291">
    <property type="entry name" value="MauE"/>
    <property type="match status" value="1"/>
</dbReference>
<evidence type="ECO:0000256" key="3">
    <source>
        <dbReference type="ARBA" id="ARBA00022989"/>
    </source>
</evidence>
<dbReference type="GO" id="GO:0030416">
    <property type="term" value="P:methylamine metabolic process"/>
    <property type="evidence" value="ECO:0007669"/>
    <property type="project" value="InterPro"/>
</dbReference>
<keyword evidence="2 5" id="KW-0812">Transmembrane</keyword>
<accession>A0AAJ6BDM8</accession>
<evidence type="ECO:0000256" key="2">
    <source>
        <dbReference type="ARBA" id="ARBA00022692"/>
    </source>
</evidence>
<evidence type="ECO:0000313" key="7">
    <source>
        <dbReference type="EMBL" id="WEK33800.1"/>
    </source>
</evidence>
<evidence type="ECO:0000259" key="6">
    <source>
        <dbReference type="Pfam" id="PF07291"/>
    </source>
</evidence>
<evidence type="ECO:0000256" key="1">
    <source>
        <dbReference type="ARBA" id="ARBA00004141"/>
    </source>
</evidence>
<name>A0AAJ6BDM8_9BACT</name>
<keyword evidence="3 5" id="KW-1133">Transmembrane helix</keyword>
<dbReference type="GO" id="GO:0016020">
    <property type="term" value="C:membrane"/>
    <property type="evidence" value="ECO:0007669"/>
    <property type="project" value="UniProtKB-SubCell"/>
</dbReference>
<evidence type="ECO:0000256" key="5">
    <source>
        <dbReference type="SAM" id="Phobius"/>
    </source>
</evidence>
<proteinExistence type="predicted"/>
<sequence length="148" mass="16380">MKKKVLLETSASLLVLLFLYAALSQFLAFKTFTGDLNNQPFSNGFTPWLRWLIPASMLLIATGLLFERTRLRAFQASFVLLSVFSVYIVLILGNVFNRIPCSCAGVIKSFSWSQQLLLNGLLLALSLAGMLLQKHKQVSVISPVSVAL</sequence>
<feature type="transmembrane region" description="Helical" evidence="5">
    <location>
        <begin position="78"/>
        <end position="96"/>
    </location>
</feature>
<gene>
    <name evidence="7" type="ORF">P0Y53_15010</name>
</gene>